<evidence type="ECO:0000313" key="15">
    <source>
        <dbReference type="Proteomes" id="UP000515163"/>
    </source>
</evidence>
<comment type="function">
    <text evidence="11">Has a role in transcriptional regulation. Acts in parallel with the Ras/MAPK and the PI3K/PKB pathways in the control of cell identity and cellular growth. Essential for regulation of the cytoskeleton and cell growth but not for cell proliferation or growth rate. Required specifically for the microtubule-based basal transport of lipid droplets. Plays a partially redundant function downstream of Raf in cell fate specification in the developing eye. Pair-rule protein that regulates embryonic cellularization, gastrulation and segmentation.</text>
</comment>
<organism evidence="15 16">
    <name type="scientific">Actinia tenebrosa</name>
    <name type="common">Australian red waratah sea anemone</name>
    <dbReference type="NCBI Taxonomy" id="6105"/>
    <lineage>
        <taxon>Eukaryota</taxon>
        <taxon>Metazoa</taxon>
        <taxon>Cnidaria</taxon>
        <taxon>Anthozoa</taxon>
        <taxon>Hexacorallia</taxon>
        <taxon>Actiniaria</taxon>
        <taxon>Actiniidae</taxon>
        <taxon>Actinia</taxon>
    </lineage>
</organism>
<evidence type="ECO:0000313" key="16">
    <source>
        <dbReference type="RefSeq" id="XP_031554531.1"/>
    </source>
</evidence>
<feature type="compositionally biased region" description="Polar residues" evidence="13">
    <location>
        <begin position="147"/>
        <end position="159"/>
    </location>
</feature>
<feature type="compositionally biased region" description="Basic and acidic residues" evidence="13">
    <location>
        <begin position="614"/>
        <end position="625"/>
    </location>
</feature>
<gene>
    <name evidence="16" type="primary">LOC116291503</name>
</gene>
<feature type="compositionally biased region" description="Basic and acidic residues" evidence="13">
    <location>
        <begin position="861"/>
        <end position="870"/>
    </location>
</feature>
<keyword evidence="8" id="KW-0238">DNA-binding</keyword>
<feature type="region of interest" description="Disordered" evidence="13">
    <location>
        <begin position="126"/>
        <end position="292"/>
    </location>
</feature>
<dbReference type="FunCoup" id="A0A6P8HFH3">
    <property type="interactions" value="2165"/>
</dbReference>
<feature type="compositionally biased region" description="Basic and acidic residues" evidence="13">
    <location>
        <begin position="904"/>
        <end position="928"/>
    </location>
</feature>
<dbReference type="GO" id="GO:0003677">
    <property type="term" value="F:DNA binding"/>
    <property type="evidence" value="ECO:0007669"/>
    <property type="project" value="UniProtKB-KW"/>
</dbReference>
<feature type="compositionally biased region" description="Polar residues" evidence="13">
    <location>
        <begin position="1146"/>
        <end position="1160"/>
    </location>
</feature>
<feature type="compositionally biased region" description="Low complexity" evidence="13">
    <location>
        <begin position="708"/>
        <end position="731"/>
    </location>
</feature>
<keyword evidence="6" id="KW-0562">Pair-rule protein</keyword>
<dbReference type="PANTHER" id="PTHR10528:SF17">
    <property type="entry name" value="AF4_FMR2 FAMILY MEMBER LILLI"/>
    <property type="match status" value="1"/>
</dbReference>
<feature type="compositionally biased region" description="Polar residues" evidence="13">
    <location>
        <begin position="690"/>
        <end position="707"/>
    </location>
</feature>
<feature type="compositionally biased region" description="Low complexity" evidence="13">
    <location>
        <begin position="428"/>
        <end position="440"/>
    </location>
</feature>
<feature type="region of interest" description="Disordered" evidence="13">
    <location>
        <begin position="331"/>
        <end position="440"/>
    </location>
</feature>
<dbReference type="KEGG" id="aten:116291503"/>
<feature type="compositionally biased region" description="Polar residues" evidence="13">
    <location>
        <begin position="398"/>
        <end position="407"/>
    </location>
</feature>
<dbReference type="InterPro" id="IPR007797">
    <property type="entry name" value="AF4/FMR2"/>
</dbReference>
<reference evidence="16" key="1">
    <citation type="submission" date="2025-08" db="UniProtKB">
        <authorList>
            <consortium name="RefSeq"/>
        </authorList>
    </citation>
    <scope>IDENTIFICATION</scope>
    <source>
        <tissue evidence="16">Tentacle</tissue>
    </source>
</reference>
<keyword evidence="15" id="KW-1185">Reference proteome</keyword>
<evidence type="ECO:0000259" key="14">
    <source>
        <dbReference type="Pfam" id="PF18876"/>
    </source>
</evidence>
<evidence type="ECO:0000256" key="10">
    <source>
        <dbReference type="ARBA" id="ARBA00023242"/>
    </source>
</evidence>
<keyword evidence="5" id="KW-0597">Phosphoprotein</keyword>
<evidence type="ECO:0000256" key="2">
    <source>
        <dbReference type="ARBA" id="ARBA00007354"/>
    </source>
</evidence>
<evidence type="ECO:0000256" key="12">
    <source>
        <dbReference type="ARBA" id="ARBA00032149"/>
    </source>
</evidence>
<dbReference type="PANTHER" id="PTHR10528">
    <property type="entry name" value="AF4/FMR2 FAMILY MEMBER"/>
    <property type="match status" value="1"/>
</dbReference>
<feature type="compositionally biased region" description="Polar residues" evidence="13">
    <location>
        <begin position="1106"/>
        <end position="1117"/>
    </location>
</feature>
<dbReference type="OrthoDB" id="6382204at2759"/>
<dbReference type="Proteomes" id="UP000515163">
    <property type="component" value="Unplaced"/>
</dbReference>
<dbReference type="InParanoid" id="A0A6P8HFH3"/>
<protein>
    <recommendedName>
        <fullName evidence="3">AF4/FMR2 family member lilli</fullName>
    </recommendedName>
    <alternativeName>
        <fullName evidence="12">Protein lilliputian</fullName>
    </alternativeName>
</protein>
<keyword evidence="10" id="KW-0539">Nucleus</keyword>
<feature type="compositionally biased region" description="Low complexity" evidence="13">
    <location>
        <begin position="1130"/>
        <end position="1145"/>
    </location>
</feature>
<feature type="compositionally biased region" description="Basic and acidic residues" evidence="13">
    <location>
        <begin position="235"/>
        <end position="264"/>
    </location>
</feature>
<feature type="compositionally biased region" description="Basic and acidic residues" evidence="13">
    <location>
        <begin position="732"/>
        <end position="745"/>
    </location>
</feature>
<evidence type="ECO:0000256" key="1">
    <source>
        <dbReference type="ARBA" id="ARBA00004123"/>
    </source>
</evidence>
<dbReference type="Gene3D" id="6.10.250.2670">
    <property type="match status" value="1"/>
</dbReference>
<feature type="compositionally biased region" description="Polar residues" evidence="13">
    <location>
        <begin position="747"/>
        <end position="758"/>
    </location>
</feature>
<feature type="compositionally biased region" description="Polar residues" evidence="13">
    <location>
        <begin position="666"/>
        <end position="678"/>
    </location>
</feature>
<evidence type="ECO:0000256" key="9">
    <source>
        <dbReference type="ARBA" id="ARBA00023163"/>
    </source>
</evidence>
<dbReference type="Pfam" id="PF18876">
    <property type="entry name" value="AFF4_CHD"/>
    <property type="match status" value="1"/>
</dbReference>
<evidence type="ECO:0000256" key="8">
    <source>
        <dbReference type="ARBA" id="ARBA00023125"/>
    </source>
</evidence>
<comment type="similarity">
    <text evidence="2">Belongs to the AF4 family.</text>
</comment>
<feature type="compositionally biased region" description="Basic and acidic residues" evidence="13">
    <location>
        <begin position="548"/>
        <end position="569"/>
    </location>
</feature>
<dbReference type="GeneID" id="116291503"/>
<evidence type="ECO:0000256" key="6">
    <source>
        <dbReference type="ARBA" id="ARBA00022788"/>
    </source>
</evidence>
<evidence type="ECO:0000256" key="3">
    <source>
        <dbReference type="ARBA" id="ARBA00021888"/>
    </source>
</evidence>
<sequence length="1241" mass="137411">MVDNSLKYYTTYRTMTQSQASPYMSSSYLYGVSSKGLHGISIHEREREAEKERRAQQLRNVESNSHPAHLFSQPIKIPPSKEDTLQHSIQAALGDFEVLAPSLNQKQQYSLLGIIPKVPQTPVESGNKVFSFDNANSTSNKKEHGNENTSSKSQKTLSTVHHHKTKPNSLEEKPKSVESDSKPSTKSSGASKKMGTMETENKGSHAVKALFMDEAKPKSSSSVKKEIKPISNEINKSEHQKRLDDRGDAKMHKSTKKESKDFTSKPKPPKLSINARTSAETTTEGANLSGDTNRVEKILEEMTQPVAPPITAIHTPLKSNEKFAFPLAASSLLPHDSNNSTGHHNGHKHEEELTSLLEDDLEMSDDEDHGSSSEDSDSDSSDSDSDSSDSDNSPPNSPVRSKSSELNKPSKGGLNHPEKSHTKKILPTTTASASTTTSLTLNSTIGGDGLRGDQVAPAANSSPLNSNSLNTKAVSVLDKEITDSLFDDDMHCFDPLPELPDLSKDLLGTVFGINGTNTSCLDDILSNGLNNSQSLEPEKSDKYLISHLPQDKDNLPKVKDNKLNDKELNKTSNSSKKLEKKIKHGGDSGSKAVKEKPEKEKQDKAVKQNVKSKKISDAVKLKSKDNISNSNKSLVNSNKIDSKTIKTDKSLGEKKSSKVKKNSSKPTLNGSTETPTKSSDGENEEIDVVTVSNDKPFTNRTESSISQSKTSDNPKNNNSSKSSNPNIVKNKTSLEKTLNGRKEPSNGKMSPNNMSPKNGLSIDEITLDCNSKPGELVVKIPLALLRRIPHLNGSDTFAIKLGNTEMLNEEHQNGLSPARKAVKHHLSVECSESKKIKAEPELNGVIKKSKSNDTKNASSRNESERHEGRRNSTSSTSSLDREQSRRKRSPSRDGDWNNGKRRRHDSEGQRSEREKLRERSKDRDFEKSCNKMNGWDGTKIKSPVEHSETCLCGGQENDNIQKDSWISKLYEPEPKVLRGPDYYLHEAKRVKHHADAIKENIPRAHKYFEAVLSFVYCGKALEQNNESESQSAYQMYVETIEMLKYAMRLSATRSHTEKNGDKRFFGLCLRLQALLYMRLFKLRKDSMLKASKSLLEHFKGQVKMSQAPSPYNVSNPKTGTPSPMSPTPSPSGSIGSVGSVGSASSNEAMTTPSRTNKVSCMTSPVNATIPQKVQTMTYQHLGFTNHMLYGYDAWEQSQQIFVDHKEFFMDLDRKYGPVTLHSPIVDVVEYVRQGYQRLMET</sequence>
<name>A0A6P8HFH3_ACTTE</name>
<feature type="compositionally biased region" description="Basic and acidic residues" evidence="13">
    <location>
        <begin position="211"/>
        <end position="228"/>
    </location>
</feature>
<feature type="domain" description="AF4/FMR2 C-terminal homology" evidence="14">
    <location>
        <begin position="981"/>
        <end position="1239"/>
    </location>
</feature>
<dbReference type="InterPro" id="IPR043640">
    <property type="entry name" value="AF4/FMR2_CHD"/>
</dbReference>
<evidence type="ECO:0000256" key="13">
    <source>
        <dbReference type="SAM" id="MobiDB-lite"/>
    </source>
</evidence>
<dbReference type="RefSeq" id="XP_031554531.1">
    <property type="nucleotide sequence ID" value="XM_031698671.1"/>
</dbReference>
<comment type="subcellular location">
    <subcellularLocation>
        <location evidence="1">Nucleus</location>
    </subcellularLocation>
</comment>
<dbReference type="GO" id="GO:0010468">
    <property type="term" value="P:regulation of gene expression"/>
    <property type="evidence" value="ECO:0007669"/>
    <property type="project" value="InterPro"/>
</dbReference>
<proteinExistence type="inferred from homology"/>
<evidence type="ECO:0000256" key="4">
    <source>
        <dbReference type="ARBA" id="ARBA00022473"/>
    </source>
</evidence>
<feature type="compositionally biased region" description="Basic and acidic residues" evidence="13">
    <location>
        <begin position="169"/>
        <end position="183"/>
    </location>
</feature>
<feature type="region of interest" description="Disordered" evidence="13">
    <location>
        <begin position="1106"/>
        <end position="1160"/>
    </location>
</feature>
<keyword evidence="9" id="KW-0804">Transcription</keyword>
<feature type="region of interest" description="Disordered" evidence="13">
    <location>
        <begin position="548"/>
        <end position="759"/>
    </location>
</feature>
<feature type="compositionally biased region" description="Polar residues" evidence="13">
    <location>
        <begin position="274"/>
        <end position="292"/>
    </location>
</feature>
<feature type="compositionally biased region" description="Basic and acidic residues" evidence="13">
    <location>
        <begin position="592"/>
        <end position="606"/>
    </location>
</feature>
<keyword evidence="4" id="KW-0217">Developmental protein</keyword>
<feature type="compositionally biased region" description="Low complexity" evidence="13">
    <location>
        <begin position="626"/>
        <end position="639"/>
    </location>
</feature>
<dbReference type="GO" id="GO:0007366">
    <property type="term" value="P:periodic partitioning by pair rule gene"/>
    <property type="evidence" value="ECO:0007669"/>
    <property type="project" value="UniProtKB-KW"/>
</dbReference>
<evidence type="ECO:0000256" key="7">
    <source>
        <dbReference type="ARBA" id="ARBA00023015"/>
    </source>
</evidence>
<feature type="region of interest" description="Disordered" evidence="13">
    <location>
        <begin position="841"/>
        <end position="928"/>
    </location>
</feature>
<dbReference type="AlphaFoldDB" id="A0A6P8HFH3"/>
<evidence type="ECO:0000256" key="5">
    <source>
        <dbReference type="ARBA" id="ARBA00022553"/>
    </source>
</evidence>
<evidence type="ECO:0000256" key="11">
    <source>
        <dbReference type="ARBA" id="ARBA00024653"/>
    </source>
</evidence>
<feature type="compositionally biased region" description="Basic and acidic residues" evidence="13">
    <location>
        <begin position="640"/>
        <end position="656"/>
    </location>
</feature>
<keyword evidence="7" id="KW-0805">Transcription regulation</keyword>
<dbReference type="Pfam" id="PF05110">
    <property type="entry name" value="AF-4"/>
    <property type="match status" value="1"/>
</dbReference>
<feature type="compositionally biased region" description="Acidic residues" evidence="13">
    <location>
        <begin position="357"/>
        <end position="389"/>
    </location>
</feature>
<accession>A0A6P8HFH3</accession>
<dbReference type="GO" id="GO:0032783">
    <property type="term" value="C:super elongation complex"/>
    <property type="evidence" value="ECO:0007669"/>
    <property type="project" value="TreeGrafter"/>
</dbReference>